<dbReference type="PROSITE" id="PS01359">
    <property type="entry name" value="ZF_PHD_1"/>
    <property type="match status" value="2"/>
</dbReference>
<keyword evidence="3" id="KW-0862">Zinc</keyword>
<evidence type="ECO:0000256" key="3">
    <source>
        <dbReference type="ARBA" id="ARBA00022833"/>
    </source>
</evidence>
<dbReference type="PANTHER" id="PTHR47162">
    <property type="entry name" value="OS02G0192300 PROTEIN"/>
    <property type="match status" value="1"/>
</dbReference>
<feature type="region of interest" description="Disordered" evidence="5">
    <location>
        <begin position="298"/>
        <end position="318"/>
    </location>
</feature>
<dbReference type="Gene3D" id="3.30.40.10">
    <property type="entry name" value="Zinc/RING finger domain, C3HC4 (zinc finger)"/>
    <property type="match status" value="2"/>
</dbReference>
<dbReference type="InterPro" id="IPR019786">
    <property type="entry name" value="Zinc_finger_PHD-type_CS"/>
</dbReference>
<feature type="domain" description="PHD-type" evidence="6">
    <location>
        <begin position="79"/>
        <end position="129"/>
    </location>
</feature>
<keyword evidence="1" id="KW-0479">Metal-binding</keyword>
<feature type="domain" description="PHD-type" evidence="6">
    <location>
        <begin position="236"/>
        <end position="286"/>
    </location>
</feature>
<dbReference type="InterPro" id="IPR019787">
    <property type="entry name" value="Znf_PHD-finger"/>
</dbReference>
<sequence>MVAVAEIENRLQLGSKLSDVVKNKEDQLPSASPQTAKTLASHQTTKQHTVLNSVGWVFCPREFDSHTKIDQEERNEYKTCTCRLCGEKADGRDCLICDSCEEMYHVSCIESAVEEIPTKSWYCATCIDSGIHSPHENCVVCETMNKTLARGACTRSSCTNEDRLNEPVDNSNCGTDEKLSNMSKRLEHCKICDGEIQDGDKTKICIHRFCPNKFYHERCLTKKQLKSSSPGWYCPSCLCRSCLIDKDDSEIIICDGCDHAYHIYCLIPEQTTIPEGQWFCRSCDAKLQATRTAKRAYENSKNKQKKKRSGRSVTDGKWKGEDSLGLDKGGGMEMLLTAVNTLNCDEELAGV</sequence>
<dbReference type="AlphaFoldDB" id="A0A7J6DSG6"/>
<name>A0A7J6DSG6_CANSA</name>
<keyword evidence="2 4" id="KW-0863">Zinc-finger</keyword>
<gene>
    <name evidence="7" type="ORF">G4B88_009461</name>
</gene>
<evidence type="ECO:0000313" key="8">
    <source>
        <dbReference type="Proteomes" id="UP000583929"/>
    </source>
</evidence>
<organism evidence="7 8">
    <name type="scientific">Cannabis sativa</name>
    <name type="common">Hemp</name>
    <name type="synonym">Marijuana</name>
    <dbReference type="NCBI Taxonomy" id="3483"/>
    <lineage>
        <taxon>Eukaryota</taxon>
        <taxon>Viridiplantae</taxon>
        <taxon>Streptophyta</taxon>
        <taxon>Embryophyta</taxon>
        <taxon>Tracheophyta</taxon>
        <taxon>Spermatophyta</taxon>
        <taxon>Magnoliopsida</taxon>
        <taxon>eudicotyledons</taxon>
        <taxon>Gunneridae</taxon>
        <taxon>Pentapetalae</taxon>
        <taxon>rosids</taxon>
        <taxon>fabids</taxon>
        <taxon>Rosales</taxon>
        <taxon>Cannabaceae</taxon>
        <taxon>Cannabis</taxon>
    </lineage>
</organism>
<evidence type="ECO:0000256" key="2">
    <source>
        <dbReference type="ARBA" id="ARBA00022771"/>
    </source>
</evidence>
<dbReference type="SMART" id="SM00249">
    <property type="entry name" value="PHD"/>
    <property type="match status" value="3"/>
</dbReference>
<dbReference type="Pfam" id="PF00628">
    <property type="entry name" value="PHD"/>
    <property type="match status" value="2"/>
</dbReference>
<evidence type="ECO:0000259" key="6">
    <source>
        <dbReference type="PROSITE" id="PS50016"/>
    </source>
</evidence>
<comment type="caution">
    <text evidence="7">The sequence shown here is derived from an EMBL/GenBank/DDBJ whole genome shotgun (WGS) entry which is preliminary data.</text>
</comment>
<evidence type="ECO:0000256" key="4">
    <source>
        <dbReference type="PROSITE-ProRule" id="PRU00146"/>
    </source>
</evidence>
<evidence type="ECO:0000256" key="1">
    <source>
        <dbReference type="ARBA" id="ARBA00022723"/>
    </source>
</evidence>
<dbReference type="InterPro" id="IPR013083">
    <property type="entry name" value="Znf_RING/FYVE/PHD"/>
</dbReference>
<keyword evidence="8" id="KW-1185">Reference proteome</keyword>
<dbReference type="SUPFAM" id="SSF57903">
    <property type="entry name" value="FYVE/PHD zinc finger"/>
    <property type="match status" value="2"/>
</dbReference>
<accession>A0A7J6DSG6</accession>
<dbReference type="PANTHER" id="PTHR47162:SF9">
    <property type="entry name" value="PHD FINGER PROTEIN EHD3-LIKE"/>
    <property type="match status" value="1"/>
</dbReference>
<protein>
    <recommendedName>
        <fullName evidence="6">PHD-type domain-containing protein</fullName>
    </recommendedName>
</protein>
<dbReference type="PROSITE" id="PS50016">
    <property type="entry name" value="ZF_PHD_2"/>
    <property type="match status" value="2"/>
</dbReference>
<evidence type="ECO:0000256" key="5">
    <source>
        <dbReference type="SAM" id="MobiDB-lite"/>
    </source>
</evidence>
<proteinExistence type="predicted"/>
<dbReference type="GO" id="GO:0008270">
    <property type="term" value="F:zinc ion binding"/>
    <property type="evidence" value="ECO:0007669"/>
    <property type="project" value="UniProtKB-KW"/>
</dbReference>
<reference evidence="7 8" key="1">
    <citation type="journal article" date="2020" name="bioRxiv">
        <title>Sequence and annotation of 42 cannabis genomes reveals extensive copy number variation in cannabinoid synthesis and pathogen resistance genes.</title>
        <authorList>
            <person name="Mckernan K.J."/>
            <person name="Helbert Y."/>
            <person name="Kane L.T."/>
            <person name="Ebling H."/>
            <person name="Zhang L."/>
            <person name="Liu B."/>
            <person name="Eaton Z."/>
            <person name="Mclaughlin S."/>
            <person name="Kingan S."/>
            <person name="Baybayan P."/>
            <person name="Concepcion G."/>
            <person name="Jordan M."/>
            <person name="Riva A."/>
            <person name="Barbazuk W."/>
            <person name="Harkins T."/>
        </authorList>
    </citation>
    <scope>NUCLEOTIDE SEQUENCE [LARGE SCALE GENOMIC DNA]</scope>
    <source>
        <strain evidence="8">cv. Jamaican Lion 4</strain>
        <tissue evidence="7">Leaf</tissue>
    </source>
</reference>
<dbReference type="Proteomes" id="UP000583929">
    <property type="component" value="Unassembled WGS sequence"/>
</dbReference>
<dbReference type="Gene3D" id="2.30.30.1150">
    <property type="match status" value="1"/>
</dbReference>
<dbReference type="InterPro" id="IPR011011">
    <property type="entry name" value="Znf_FYVE_PHD"/>
</dbReference>
<dbReference type="EMBL" id="JAATIQ010000658">
    <property type="protein sequence ID" value="KAF4348946.1"/>
    <property type="molecule type" value="Genomic_DNA"/>
</dbReference>
<dbReference type="InterPro" id="IPR001965">
    <property type="entry name" value="Znf_PHD"/>
</dbReference>
<evidence type="ECO:0000313" key="7">
    <source>
        <dbReference type="EMBL" id="KAF4348946.1"/>
    </source>
</evidence>